<comment type="caution">
    <text evidence="4">The sequence shown here is derived from an EMBL/GenBank/DDBJ whole genome shotgun (WGS) entry which is preliminary data.</text>
</comment>
<feature type="compositionally biased region" description="Basic and acidic residues" evidence="1">
    <location>
        <begin position="479"/>
        <end position="499"/>
    </location>
</feature>
<sequence>MRLCSAWHGLCSQRGQERIQFEEVGEMKKLLSAFVLAGLTLALVMFAAGMVHAASMRFARVSESEGDVWVLRAGTDEWEPCGVNTPLGETDIVETEDDSYAEIQLDNGAIISLNQDTRVDFKRLIFNDEGGRTTVLGLPFGSAMIRVFSYRDPSDYLLVELPTGRVYVEEKAFLRIDVKGSGASHVLVYRGRGILEGKDGDVVIKKGRRGYLDSDGYLGPVKRLPKGKDYFYSWCLDNYEKYRRGESRRYLDDGSYYGGVYDLDRHGTWINVADYGYCWRPRVQIGWYPYHHGHWVWSIHWGWTWVSYEPWGWIPYHYGRWVRSWRWGWIWIPGHTWGPAWVVWGYYGSCVGWAPLGPWGYPYYYGYYGYNWPWTYVYRDSFYHPHGKYKYRRNRKYRHYEWGKKRYRYRDGKGHRPDEYKMTGPEEPKLALKNKTAAVADWVTPRTDKKILPGAVTEAPKGRTSSASVTNKKLPSKPRAVETERGKSEVQHSTREKTSVTRSEILRLPPKPETVETERGRSEVQRSTKDKPSVTRSENERLPQKPKTVETTPERKTEEHDRERKENTRRSEPQSYEWKEPSEEVERPRADRNEEKRASPPDRTKTREKQQSKETGKTSQSMTGQAREEGRSRSPASRPSKMRRSH</sequence>
<feature type="compositionally biased region" description="Polar residues" evidence="1">
    <location>
        <begin position="463"/>
        <end position="473"/>
    </location>
</feature>
<feature type="compositionally biased region" description="Basic and acidic residues" evidence="1">
    <location>
        <begin position="552"/>
        <end position="616"/>
    </location>
</feature>
<name>A0A523UUZ7_UNCT6</name>
<keyword evidence="2" id="KW-1133">Transmembrane helix</keyword>
<evidence type="ECO:0000256" key="2">
    <source>
        <dbReference type="SAM" id="Phobius"/>
    </source>
</evidence>
<feature type="compositionally biased region" description="Basic and acidic residues" evidence="1">
    <location>
        <begin position="513"/>
        <end position="543"/>
    </location>
</feature>
<evidence type="ECO:0000256" key="1">
    <source>
        <dbReference type="SAM" id="MobiDB-lite"/>
    </source>
</evidence>
<dbReference type="InterPro" id="IPR006860">
    <property type="entry name" value="FecR"/>
</dbReference>
<dbReference type="InterPro" id="IPR046535">
    <property type="entry name" value="DUF6600"/>
</dbReference>
<evidence type="ECO:0000259" key="3">
    <source>
        <dbReference type="Pfam" id="PF04773"/>
    </source>
</evidence>
<proteinExistence type="predicted"/>
<feature type="region of interest" description="Disordered" evidence="1">
    <location>
        <begin position="453"/>
        <end position="646"/>
    </location>
</feature>
<dbReference type="EMBL" id="SOJN01000055">
    <property type="protein sequence ID" value="TET46367.1"/>
    <property type="molecule type" value="Genomic_DNA"/>
</dbReference>
<keyword evidence="2" id="KW-0812">Transmembrane</keyword>
<dbReference type="Proteomes" id="UP000315525">
    <property type="component" value="Unassembled WGS sequence"/>
</dbReference>
<dbReference type="PANTHER" id="PTHR38731">
    <property type="entry name" value="LIPL45-RELATED LIPOPROTEIN-RELATED"/>
    <property type="match status" value="1"/>
</dbReference>
<protein>
    <recommendedName>
        <fullName evidence="3">FecR protein domain-containing protein</fullName>
    </recommendedName>
</protein>
<feature type="domain" description="FecR protein" evidence="3">
    <location>
        <begin position="92"/>
        <end position="192"/>
    </location>
</feature>
<evidence type="ECO:0000313" key="4">
    <source>
        <dbReference type="EMBL" id="TET46367.1"/>
    </source>
</evidence>
<feature type="transmembrane region" description="Helical" evidence="2">
    <location>
        <begin position="30"/>
        <end position="51"/>
    </location>
</feature>
<reference evidence="4 5" key="1">
    <citation type="submission" date="2019-03" db="EMBL/GenBank/DDBJ databases">
        <title>Metabolic potential of uncultured bacteria and archaea associated with petroleum seepage in deep-sea sediments.</title>
        <authorList>
            <person name="Dong X."/>
            <person name="Hubert C."/>
        </authorList>
    </citation>
    <scope>NUCLEOTIDE SEQUENCE [LARGE SCALE GENOMIC DNA]</scope>
    <source>
        <strain evidence="4">E44_bin18</strain>
    </source>
</reference>
<organism evidence="4 5">
    <name type="scientific">candidate division TA06 bacterium</name>
    <dbReference type="NCBI Taxonomy" id="2250710"/>
    <lineage>
        <taxon>Bacteria</taxon>
        <taxon>Bacteria division TA06</taxon>
    </lineage>
</organism>
<evidence type="ECO:0000313" key="5">
    <source>
        <dbReference type="Proteomes" id="UP000315525"/>
    </source>
</evidence>
<dbReference type="Pfam" id="PF20245">
    <property type="entry name" value="DUF6600"/>
    <property type="match status" value="1"/>
</dbReference>
<dbReference type="Pfam" id="PF04773">
    <property type="entry name" value="FecR"/>
    <property type="match status" value="1"/>
</dbReference>
<dbReference type="AlphaFoldDB" id="A0A523UUZ7"/>
<accession>A0A523UUZ7</accession>
<keyword evidence="2" id="KW-0472">Membrane</keyword>
<gene>
    <name evidence="4" type="ORF">E3J62_04450</name>
</gene>